<accession>A0A448VPJ5</accession>
<feature type="domain" description="PepSY" evidence="2">
    <location>
        <begin position="28"/>
        <end position="83"/>
    </location>
</feature>
<feature type="chain" id="PRO_5019292095" evidence="1">
    <location>
        <begin position="22"/>
        <end position="89"/>
    </location>
</feature>
<organism evidence="3 4">
    <name type="scientific">Neisseria weaveri</name>
    <dbReference type="NCBI Taxonomy" id="28091"/>
    <lineage>
        <taxon>Bacteria</taxon>
        <taxon>Pseudomonadati</taxon>
        <taxon>Pseudomonadota</taxon>
        <taxon>Betaproteobacteria</taxon>
        <taxon>Neisseriales</taxon>
        <taxon>Neisseriaceae</taxon>
        <taxon>Neisseria</taxon>
    </lineage>
</organism>
<dbReference type="RefSeq" id="WP_004283472.1">
    <property type="nucleotide sequence ID" value="NZ_CAUJRG010000001.1"/>
</dbReference>
<proteinExistence type="predicted"/>
<feature type="signal peptide" evidence="1">
    <location>
        <begin position="1"/>
        <end position="21"/>
    </location>
</feature>
<dbReference type="AlphaFoldDB" id="A0A448VPJ5"/>
<protein>
    <submittedName>
        <fullName evidence="3">Peptidase propeptide and YPEB domain</fullName>
    </submittedName>
</protein>
<gene>
    <name evidence="3" type="ORF">NCTC12742_01583</name>
</gene>
<dbReference type="InterPro" id="IPR025711">
    <property type="entry name" value="PepSY"/>
</dbReference>
<reference evidence="3 4" key="1">
    <citation type="submission" date="2018-12" db="EMBL/GenBank/DDBJ databases">
        <authorList>
            <consortium name="Pathogen Informatics"/>
        </authorList>
    </citation>
    <scope>NUCLEOTIDE SEQUENCE [LARGE SCALE GENOMIC DNA]</scope>
    <source>
        <strain evidence="3 4">NCTC12742</strain>
    </source>
</reference>
<evidence type="ECO:0000256" key="1">
    <source>
        <dbReference type="SAM" id="SignalP"/>
    </source>
</evidence>
<dbReference type="Proteomes" id="UP000272771">
    <property type="component" value="Chromosome"/>
</dbReference>
<keyword evidence="4" id="KW-1185">Reference proteome</keyword>
<sequence>MKPNRLIPILLIVATAFTANAAQAAQYISSKKAVAIAQKNVKGQVTDVDFDSTPRAHYEVDILSKGHKYEIEIDARTGKILSKRVDRDD</sequence>
<evidence type="ECO:0000259" key="2">
    <source>
        <dbReference type="Pfam" id="PF03413"/>
    </source>
</evidence>
<dbReference type="Gene3D" id="3.10.450.40">
    <property type="match status" value="1"/>
</dbReference>
<keyword evidence="1" id="KW-0732">Signal</keyword>
<dbReference type="EMBL" id="LR134533">
    <property type="protein sequence ID" value="VEJ51683.1"/>
    <property type="molecule type" value="Genomic_DNA"/>
</dbReference>
<name>A0A448VPJ5_9NEIS</name>
<dbReference type="Pfam" id="PF03413">
    <property type="entry name" value="PepSY"/>
    <property type="match status" value="1"/>
</dbReference>
<evidence type="ECO:0000313" key="4">
    <source>
        <dbReference type="Proteomes" id="UP000272771"/>
    </source>
</evidence>
<evidence type="ECO:0000313" key="3">
    <source>
        <dbReference type="EMBL" id="VEJ51683.1"/>
    </source>
</evidence>
<dbReference type="KEGG" id="nwe:SAMEA3174300_0145"/>
<dbReference type="OrthoDB" id="8607279at2"/>